<feature type="compositionally biased region" description="Gly residues" evidence="5">
    <location>
        <begin position="561"/>
        <end position="578"/>
    </location>
</feature>
<evidence type="ECO:0000259" key="8">
    <source>
        <dbReference type="Pfam" id="PF00924"/>
    </source>
</evidence>
<feature type="region of interest" description="Disordered" evidence="5">
    <location>
        <begin position="561"/>
        <end position="645"/>
    </location>
</feature>
<keyword evidence="10" id="KW-1185">Reference proteome</keyword>
<feature type="region of interest" description="Disordered" evidence="5">
    <location>
        <begin position="473"/>
        <end position="499"/>
    </location>
</feature>
<comment type="caution">
    <text evidence="9">The sequence shown here is derived from an EMBL/GenBank/DDBJ whole genome shotgun (WGS) entry which is preliminary data.</text>
</comment>
<accession>A0A512P887</accession>
<evidence type="ECO:0000256" key="7">
    <source>
        <dbReference type="SAM" id="SignalP"/>
    </source>
</evidence>
<dbReference type="EMBL" id="BKAL01000001">
    <property type="protein sequence ID" value="GEP67415.1"/>
    <property type="molecule type" value="Genomic_DNA"/>
</dbReference>
<feature type="signal peptide" evidence="7">
    <location>
        <begin position="1"/>
        <end position="21"/>
    </location>
</feature>
<feature type="transmembrane region" description="Helical" evidence="6">
    <location>
        <begin position="200"/>
        <end position="219"/>
    </location>
</feature>
<evidence type="ECO:0000256" key="4">
    <source>
        <dbReference type="ARBA" id="ARBA00023136"/>
    </source>
</evidence>
<sequence length="645" mass="65019">MNRTREVSTLSGVLPSLTALASVPTDAFASVPTDAFAAVTTDQTGGSTSPVRLAVALVVAVVVAWLASLVVAALVRRATRSSALATDVAPQTHRATRALLVAVALDLAVTRAAAPATWVTVVDHVLVVAAIASAAWLLGSAAMSVARAAGVREEASGPGDPRTVDRAQAQVRGVRALTVPLLVTAATGVALVTLPGAAAAGAVVLGLAGLLGVATVVAARDVLADLAAGVRLAFGDAVRVDDVVVVEGQWGRVEQITLVHVVVQLWDDRRLVLPTSRVTSSVLESWSRTDDGPLGTVDLDLDWTVPVEAVRGELERLLTQDELWDGRVGVLQVLDAVGGSVRVRALLSAGDAPALDDLRCAVREGLLGWVQQHGRDALPRTRQEQVGAAPVRPPAPPTPPRAAFGETQAFDIAGQRARQFTGSLEGLERAQAFAGPGPAVLDVRAGRTAAPVARAVARPVVVEAAQPAAVSEPVAARRSASSAPVGGAPRPTAAGPATPASAPVIVVGRGQGGPVAAPATPDAGATQVFGGPIGQAPSGHGGGGPAAPGYGTSAGYGTAPGYGSPHGGPGYVDQGGAGRLQPPAAPQAAPAASPGWSLDFVEPAGAPTSPAYGAPVRPEGSLDSTQVFGARPTVERRSTRREMRP</sequence>
<feature type="transmembrane region" description="Helical" evidence="6">
    <location>
        <begin position="126"/>
        <end position="146"/>
    </location>
</feature>
<dbReference type="Pfam" id="PF00924">
    <property type="entry name" value="MS_channel_2nd"/>
    <property type="match status" value="1"/>
</dbReference>
<reference evidence="9 10" key="1">
    <citation type="submission" date="2019-07" db="EMBL/GenBank/DDBJ databases">
        <title>Whole genome shotgun sequence of Cellulomonas soli NBRC 109434.</title>
        <authorList>
            <person name="Hosoyama A."/>
            <person name="Uohara A."/>
            <person name="Ohji S."/>
            <person name="Ichikawa N."/>
        </authorList>
    </citation>
    <scope>NUCLEOTIDE SEQUENCE [LARGE SCALE GENOMIC DNA]</scope>
    <source>
        <strain evidence="9 10">NBRC 109434</strain>
    </source>
</reference>
<protein>
    <recommendedName>
        <fullName evidence="8">Mechanosensitive ion channel MscS domain-containing protein</fullName>
    </recommendedName>
</protein>
<dbReference type="Proteomes" id="UP000321798">
    <property type="component" value="Unassembled WGS sequence"/>
</dbReference>
<dbReference type="InterPro" id="IPR023408">
    <property type="entry name" value="MscS_beta-dom_sf"/>
</dbReference>
<dbReference type="SUPFAM" id="SSF50182">
    <property type="entry name" value="Sm-like ribonucleoproteins"/>
    <property type="match status" value="1"/>
</dbReference>
<evidence type="ECO:0000256" key="1">
    <source>
        <dbReference type="ARBA" id="ARBA00004370"/>
    </source>
</evidence>
<dbReference type="InterPro" id="IPR006685">
    <property type="entry name" value="MscS_channel_2nd"/>
</dbReference>
<feature type="domain" description="Mechanosensitive ion channel MscS" evidence="8">
    <location>
        <begin position="221"/>
        <end position="287"/>
    </location>
</feature>
<evidence type="ECO:0000256" key="5">
    <source>
        <dbReference type="SAM" id="MobiDB-lite"/>
    </source>
</evidence>
<name>A0A512P887_9CELL</name>
<dbReference type="PANTHER" id="PTHR30566">
    <property type="entry name" value="YNAI-RELATED MECHANOSENSITIVE ION CHANNEL"/>
    <property type="match status" value="1"/>
</dbReference>
<dbReference type="Gene3D" id="2.30.30.60">
    <property type="match status" value="1"/>
</dbReference>
<dbReference type="PANTHER" id="PTHR30566:SF25">
    <property type="entry name" value="INNER MEMBRANE PROTEIN"/>
    <property type="match status" value="1"/>
</dbReference>
<organism evidence="9 10">
    <name type="scientific">Cellulomonas soli</name>
    <dbReference type="NCBI Taxonomy" id="931535"/>
    <lineage>
        <taxon>Bacteria</taxon>
        <taxon>Bacillati</taxon>
        <taxon>Actinomycetota</taxon>
        <taxon>Actinomycetes</taxon>
        <taxon>Micrococcales</taxon>
        <taxon>Cellulomonadaceae</taxon>
        <taxon>Cellulomonas</taxon>
    </lineage>
</organism>
<feature type="region of interest" description="Disordered" evidence="5">
    <location>
        <begin position="377"/>
        <end position="399"/>
    </location>
</feature>
<evidence type="ECO:0000313" key="9">
    <source>
        <dbReference type="EMBL" id="GEP67415.1"/>
    </source>
</evidence>
<dbReference type="AlphaFoldDB" id="A0A512P887"/>
<evidence type="ECO:0000313" key="10">
    <source>
        <dbReference type="Proteomes" id="UP000321798"/>
    </source>
</evidence>
<keyword evidence="4 6" id="KW-0472">Membrane</keyword>
<gene>
    <name evidence="9" type="ORF">CSO01_01300</name>
</gene>
<evidence type="ECO:0000256" key="6">
    <source>
        <dbReference type="SAM" id="Phobius"/>
    </source>
</evidence>
<dbReference type="InterPro" id="IPR010920">
    <property type="entry name" value="LSM_dom_sf"/>
</dbReference>
<feature type="transmembrane region" description="Helical" evidence="6">
    <location>
        <begin position="176"/>
        <end position="194"/>
    </location>
</feature>
<evidence type="ECO:0000256" key="3">
    <source>
        <dbReference type="ARBA" id="ARBA00022989"/>
    </source>
</evidence>
<feature type="compositionally biased region" description="Low complexity" evidence="5">
    <location>
        <begin position="579"/>
        <end position="595"/>
    </location>
</feature>
<keyword evidence="7" id="KW-0732">Signal</keyword>
<feature type="transmembrane region" description="Helical" evidence="6">
    <location>
        <begin position="53"/>
        <end position="75"/>
    </location>
</feature>
<comment type="subcellular location">
    <subcellularLocation>
        <location evidence="1">Membrane</location>
    </subcellularLocation>
</comment>
<keyword evidence="2 6" id="KW-0812">Transmembrane</keyword>
<dbReference type="GO" id="GO:0016020">
    <property type="term" value="C:membrane"/>
    <property type="evidence" value="ECO:0007669"/>
    <property type="project" value="UniProtKB-SubCell"/>
</dbReference>
<feature type="compositionally biased region" description="Basic and acidic residues" evidence="5">
    <location>
        <begin position="633"/>
        <end position="645"/>
    </location>
</feature>
<feature type="transmembrane region" description="Helical" evidence="6">
    <location>
        <begin position="95"/>
        <end position="114"/>
    </location>
</feature>
<proteinExistence type="predicted"/>
<evidence type="ECO:0000256" key="2">
    <source>
        <dbReference type="ARBA" id="ARBA00022692"/>
    </source>
</evidence>
<dbReference type="GO" id="GO:0055085">
    <property type="term" value="P:transmembrane transport"/>
    <property type="evidence" value="ECO:0007669"/>
    <property type="project" value="InterPro"/>
</dbReference>
<feature type="chain" id="PRO_5038831049" description="Mechanosensitive ion channel MscS domain-containing protein" evidence="7">
    <location>
        <begin position="22"/>
        <end position="645"/>
    </location>
</feature>
<keyword evidence="3 6" id="KW-1133">Transmembrane helix</keyword>